<evidence type="ECO:0000313" key="2">
    <source>
        <dbReference type="Proteomes" id="UP000004416"/>
    </source>
</evidence>
<protein>
    <submittedName>
        <fullName evidence="1">Uncharacterized protein</fullName>
    </submittedName>
</protein>
<comment type="caution">
    <text evidence="1">The sequence shown here is derived from an EMBL/GenBank/DDBJ whole genome shotgun (WGS) entry which is preliminary data.</text>
</comment>
<proteinExistence type="predicted"/>
<name>G9XI37_DESHA</name>
<evidence type="ECO:0000313" key="1">
    <source>
        <dbReference type="EMBL" id="EHL08681.1"/>
    </source>
</evidence>
<reference evidence="1 2" key="1">
    <citation type="submission" date="2011-08" db="EMBL/GenBank/DDBJ databases">
        <authorList>
            <person name="Weinstock G."/>
            <person name="Sodergren E."/>
            <person name="Clifton S."/>
            <person name="Fulton L."/>
            <person name="Fulton B."/>
            <person name="Courtney L."/>
            <person name="Fronick C."/>
            <person name="Harrison M."/>
            <person name="Strong C."/>
            <person name="Farmer C."/>
            <person name="Delahaunty K."/>
            <person name="Markovic C."/>
            <person name="Hall O."/>
            <person name="Minx P."/>
            <person name="Tomlinson C."/>
            <person name="Mitreva M."/>
            <person name="Hou S."/>
            <person name="Chen J."/>
            <person name="Wollam A."/>
            <person name="Pepin K.H."/>
            <person name="Johnson M."/>
            <person name="Bhonagiri V."/>
            <person name="Zhang X."/>
            <person name="Suruliraj S."/>
            <person name="Warren W."/>
            <person name="Chinwalla A."/>
            <person name="Mardis E.R."/>
            <person name="Wilson R.K."/>
        </authorList>
    </citation>
    <scope>NUCLEOTIDE SEQUENCE [LARGE SCALE GENOMIC DNA]</scope>
    <source>
        <strain evidence="1 2">DP7</strain>
    </source>
</reference>
<accession>G9XI37</accession>
<dbReference type="HOGENOM" id="CLU_2824064_0_0_9"/>
<organism evidence="1 2">
    <name type="scientific">Desulfitobacterium hafniense DP7</name>
    <dbReference type="NCBI Taxonomy" id="537010"/>
    <lineage>
        <taxon>Bacteria</taxon>
        <taxon>Bacillati</taxon>
        <taxon>Bacillota</taxon>
        <taxon>Clostridia</taxon>
        <taxon>Eubacteriales</taxon>
        <taxon>Desulfitobacteriaceae</taxon>
        <taxon>Desulfitobacterium</taxon>
    </lineage>
</organism>
<sequence>MSILHFNRISSKILQEKIKNISAILLFPQQRTVYSPETCKRFQYNGSVASNIFMGCNHSSCVLDIS</sequence>
<dbReference type="EMBL" id="AFZX01000016">
    <property type="protein sequence ID" value="EHL08681.1"/>
    <property type="molecule type" value="Genomic_DNA"/>
</dbReference>
<gene>
    <name evidence="1" type="ORF">HMPREF0322_00613</name>
</gene>
<dbReference type="Proteomes" id="UP000004416">
    <property type="component" value="Unassembled WGS sequence"/>
</dbReference>
<dbReference type="AlphaFoldDB" id="G9XI37"/>